<keyword evidence="2" id="KW-0808">Transferase</keyword>
<keyword evidence="10" id="KW-1185">Reference proteome</keyword>
<sequence length="255" mass="29140">MGNLNCKSNSLNLNNFNENIEIQKSAQKNQSSFNISCHTSYLLPIFQERYSTVKNERKKTVWPLTQLIQLFMPDFQYKSSISDRNFIVLCEVGSGSFGKVYKVQELKTNSIFALKVLSKSQVIQDDAIEQVKNEVHIQSICGHHTFIINAPYRWQSRSHLYIVSDYAEGGELFELLKSYLILPTALIKLYVAEIALALDFLHNAGIIHRDLKPENILLDKDGHIQVTDFGLAKWLSYGCTTRQVCGTFQYMGMTI</sequence>
<dbReference type="PANTHER" id="PTHR24355:SF1">
    <property type="entry name" value="RIBOSOMAL PROTEIN S6 KINASE-RELATED PROTEIN"/>
    <property type="match status" value="1"/>
</dbReference>
<dbReference type="InterPro" id="IPR008271">
    <property type="entry name" value="Ser/Thr_kinase_AS"/>
</dbReference>
<dbReference type="InterPro" id="IPR011009">
    <property type="entry name" value="Kinase-like_dom_sf"/>
</dbReference>
<dbReference type="GO" id="GO:0005524">
    <property type="term" value="F:ATP binding"/>
    <property type="evidence" value="ECO:0007669"/>
    <property type="project" value="UniProtKB-UniRule"/>
</dbReference>
<keyword evidence="4" id="KW-0418">Kinase</keyword>
<dbReference type="PANTHER" id="PTHR24355">
    <property type="entry name" value="G PROTEIN-COUPLED RECEPTOR KINASE/RIBOSOMAL PROTEIN S6 KINASE"/>
    <property type="match status" value="1"/>
</dbReference>
<name>A0AAN7V855_9COLE</name>
<dbReference type="EMBL" id="JAVRBK010000007">
    <property type="protein sequence ID" value="KAK5640691.1"/>
    <property type="molecule type" value="Genomic_DNA"/>
</dbReference>
<evidence type="ECO:0000256" key="4">
    <source>
        <dbReference type="ARBA" id="ARBA00022777"/>
    </source>
</evidence>
<keyword evidence="3 6" id="KW-0547">Nucleotide-binding</keyword>
<dbReference type="InterPro" id="IPR000719">
    <property type="entry name" value="Prot_kinase_dom"/>
</dbReference>
<dbReference type="InterPro" id="IPR017441">
    <property type="entry name" value="Protein_kinase_ATP_BS"/>
</dbReference>
<comment type="caution">
    <text evidence="9">The sequence shown here is derived from an EMBL/GenBank/DDBJ whole genome shotgun (WGS) entry which is preliminary data.</text>
</comment>
<dbReference type="SUPFAM" id="SSF56112">
    <property type="entry name" value="Protein kinase-like (PK-like)"/>
    <property type="match status" value="1"/>
</dbReference>
<protein>
    <recommendedName>
        <fullName evidence="8">Protein kinase domain-containing protein</fullName>
    </recommendedName>
</protein>
<feature type="domain" description="Protein kinase" evidence="8">
    <location>
        <begin position="86"/>
        <end position="255"/>
    </location>
</feature>
<feature type="binding site" evidence="6">
    <location>
        <position position="115"/>
    </location>
    <ligand>
        <name>ATP</name>
        <dbReference type="ChEBI" id="CHEBI:30616"/>
    </ligand>
</feature>
<dbReference type="PROSITE" id="PS00108">
    <property type="entry name" value="PROTEIN_KINASE_ST"/>
    <property type="match status" value="1"/>
</dbReference>
<evidence type="ECO:0000259" key="8">
    <source>
        <dbReference type="PROSITE" id="PS50011"/>
    </source>
</evidence>
<keyword evidence="1 7" id="KW-0723">Serine/threonine-protein kinase</keyword>
<evidence type="ECO:0000256" key="6">
    <source>
        <dbReference type="PROSITE-ProRule" id="PRU10141"/>
    </source>
</evidence>
<dbReference type="Pfam" id="PF00069">
    <property type="entry name" value="Pkinase"/>
    <property type="match status" value="1"/>
</dbReference>
<dbReference type="Gene3D" id="1.10.510.10">
    <property type="entry name" value="Transferase(Phosphotransferase) domain 1"/>
    <property type="match status" value="1"/>
</dbReference>
<comment type="similarity">
    <text evidence="7">Belongs to the protein kinase superfamily.</text>
</comment>
<dbReference type="AlphaFoldDB" id="A0AAN7V855"/>
<evidence type="ECO:0000256" key="7">
    <source>
        <dbReference type="RuleBase" id="RU000304"/>
    </source>
</evidence>
<dbReference type="Gene3D" id="3.30.200.20">
    <property type="entry name" value="Phosphorylase Kinase, domain 1"/>
    <property type="match status" value="1"/>
</dbReference>
<dbReference type="Proteomes" id="UP001329430">
    <property type="component" value="Chromosome 7"/>
</dbReference>
<gene>
    <name evidence="9" type="ORF">RI129_009238</name>
</gene>
<organism evidence="9 10">
    <name type="scientific">Pyrocoelia pectoralis</name>
    <dbReference type="NCBI Taxonomy" id="417401"/>
    <lineage>
        <taxon>Eukaryota</taxon>
        <taxon>Metazoa</taxon>
        <taxon>Ecdysozoa</taxon>
        <taxon>Arthropoda</taxon>
        <taxon>Hexapoda</taxon>
        <taxon>Insecta</taxon>
        <taxon>Pterygota</taxon>
        <taxon>Neoptera</taxon>
        <taxon>Endopterygota</taxon>
        <taxon>Coleoptera</taxon>
        <taxon>Polyphaga</taxon>
        <taxon>Elateriformia</taxon>
        <taxon>Elateroidea</taxon>
        <taxon>Lampyridae</taxon>
        <taxon>Lampyrinae</taxon>
        <taxon>Pyrocoelia</taxon>
    </lineage>
</organism>
<dbReference type="FunFam" id="3.30.200.20:FF:000042">
    <property type="entry name" value="Aurora kinase A"/>
    <property type="match status" value="1"/>
</dbReference>
<evidence type="ECO:0000313" key="10">
    <source>
        <dbReference type="Proteomes" id="UP001329430"/>
    </source>
</evidence>
<keyword evidence="5 6" id="KW-0067">ATP-binding</keyword>
<evidence type="ECO:0000256" key="2">
    <source>
        <dbReference type="ARBA" id="ARBA00022679"/>
    </source>
</evidence>
<reference evidence="9 10" key="1">
    <citation type="journal article" date="2024" name="Insects">
        <title>An Improved Chromosome-Level Genome Assembly of the Firefly Pyrocoelia pectoralis.</title>
        <authorList>
            <person name="Fu X."/>
            <person name="Meyer-Rochow V.B."/>
            <person name="Ballantyne L."/>
            <person name="Zhu X."/>
        </authorList>
    </citation>
    <scope>NUCLEOTIDE SEQUENCE [LARGE SCALE GENOMIC DNA]</scope>
    <source>
        <strain evidence="9">XCY_ONT2</strain>
    </source>
</reference>
<proteinExistence type="inferred from homology"/>
<evidence type="ECO:0000256" key="3">
    <source>
        <dbReference type="ARBA" id="ARBA00022741"/>
    </source>
</evidence>
<accession>A0AAN7V855</accession>
<dbReference type="GO" id="GO:0004674">
    <property type="term" value="F:protein serine/threonine kinase activity"/>
    <property type="evidence" value="ECO:0007669"/>
    <property type="project" value="UniProtKB-KW"/>
</dbReference>
<dbReference type="PROSITE" id="PS50011">
    <property type="entry name" value="PROTEIN_KINASE_DOM"/>
    <property type="match status" value="1"/>
</dbReference>
<dbReference type="PROSITE" id="PS00107">
    <property type="entry name" value="PROTEIN_KINASE_ATP"/>
    <property type="match status" value="1"/>
</dbReference>
<evidence type="ECO:0000256" key="1">
    <source>
        <dbReference type="ARBA" id="ARBA00022527"/>
    </source>
</evidence>
<evidence type="ECO:0000313" key="9">
    <source>
        <dbReference type="EMBL" id="KAK5640691.1"/>
    </source>
</evidence>
<dbReference type="SMART" id="SM00220">
    <property type="entry name" value="S_TKc"/>
    <property type="match status" value="1"/>
</dbReference>
<evidence type="ECO:0000256" key="5">
    <source>
        <dbReference type="ARBA" id="ARBA00022840"/>
    </source>
</evidence>